<evidence type="ECO:0000313" key="5">
    <source>
        <dbReference type="EMBL" id="CAD8281893.1"/>
    </source>
</evidence>
<dbReference type="CDD" id="cd00926">
    <property type="entry name" value="Cyt_c_Oxidase_VIb"/>
    <property type="match status" value="1"/>
</dbReference>
<organism evidence="5">
    <name type="scientific">Chlamydomonas euryale</name>
    <dbReference type="NCBI Taxonomy" id="1486919"/>
    <lineage>
        <taxon>Eukaryota</taxon>
        <taxon>Viridiplantae</taxon>
        <taxon>Chlorophyta</taxon>
        <taxon>core chlorophytes</taxon>
        <taxon>Chlorophyceae</taxon>
        <taxon>CS clade</taxon>
        <taxon>Chlamydomonadales</taxon>
        <taxon>Chlamydomonadaceae</taxon>
        <taxon>Chlamydomonas</taxon>
    </lineage>
</organism>
<dbReference type="SUPFAM" id="SSF47694">
    <property type="entry name" value="Cytochrome c oxidase subunit h"/>
    <property type="match status" value="1"/>
</dbReference>
<evidence type="ECO:0000256" key="3">
    <source>
        <dbReference type="ARBA" id="ARBA00023157"/>
    </source>
</evidence>
<keyword evidence="2" id="KW-0496">Mitochondrion</keyword>
<dbReference type="GO" id="GO:0005739">
    <property type="term" value="C:mitochondrion"/>
    <property type="evidence" value="ECO:0007669"/>
    <property type="project" value="UniProtKB-SubCell"/>
</dbReference>
<protein>
    <submittedName>
        <fullName evidence="5">Uncharacterized protein</fullName>
    </submittedName>
</protein>
<evidence type="ECO:0000256" key="4">
    <source>
        <dbReference type="SAM" id="MobiDB-lite"/>
    </source>
</evidence>
<gene>
    <name evidence="5" type="ORF">CEUR00632_LOCUS1928</name>
</gene>
<accession>A0A7R9V159</accession>
<feature type="region of interest" description="Disordered" evidence="4">
    <location>
        <begin position="1"/>
        <end position="41"/>
    </location>
</feature>
<evidence type="ECO:0000256" key="2">
    <source>
        <dbReference type="ARBA" id="ARBA00023128"/>
    </source>
</evidence>
<dbReference type="InterPro" id="IPR003213">
    <property type="entry name" value="Cyt_c_oxidase_su6B"/>
</dbReference>
<keyword evidence="3" id="KW-1015">Disulfide bond</keyword>
<dbReference type="GO" id="GO:0045277">
    <property type="term" value="C:respiratory chain complex IV"/>
    <property type="evidence" value="ECO:0007669"/>
    <property type="project" value="InterPro"/>
</dbReference>
<dbReference type="InterPro" id="IPR036549">
    <property type="entry name" value="CX6/COA6-like_sf"/>
</dbReference>
<proteinExistence type="predicted"/>
<dbReference type="PANTHER" id="PTHR46281">
    <property type="entry name" value="CYTOCHROME C OXIDASE SUBUNIT 6B"/>
    <property type="match status" value="1"/>
</dbReference>
<comment type="subcellular location">
    <subcellularLocation>
        <location evidence="1">Mitochondrion</location>
    </subcellularLocation>
</comment>
<dbReference type="InterPro" id="IPR048280">
    <property type="entry name" value="COX6B-like"/>
</dbReference>
<dbReference type="Gene3D" id="1.10.10.140">
    <property type="entry name" value="Cytochrome c oxidase, subunit VIb"/>
    <property type="match status" value="1"/>
</dbReference>
<name>A0A7R9V159_9CHLO</name>
<dbReference type="AlphaFoldDB" id="A0A7R9V159"/>
<dbReference type="Pfam" id="PF02297">
    <property type="entry name" value="COX6B"/>
    <property type="match status" value="1"/>
</dbReference>
<evidence type="ECO:0000256" key="1">
    <source>
        <dbReference type="ARBA" id="ARBA00004173"/>
    </source>
</evidence>
<reference evidence="5" key="1">
    <citation type="submission" date="2021-01" db="EMBL/GenBank/DDBJ databases">
        <authorList>
            <person name="Corre E."/>
            <person name="Pelletier E."/>
            <person name="Niang G."/>
            <person name="Scheremetjew M."/>
            <person name="Finn R."/>
            <person name="Kale V."/>
            <person name="Holt S."/>
            <person name="Cochrane G."/>
            <person name="Meng A."/>
            <person name="Brown T."/>
            <person name="Cohen L."/>
        </authorList>
    </citation>
    <scope>NUCLEOTIDE SEQUENCE</scope>
    <source>
        <strain evidence="5">CCMP219</strain>
    </source>
</reference>
<dbReference type="PANTHER" id="PTHR46281:SF8">
    <property type="entry name" value="CYTOCHROME C OXIDASE SUBUNIT 12, MITOCHONDRIAL"/>
    <property type="match status" value="1"/>
</dbReference>
<sequence length="144" mass="16521">MGNAQSFRLPLPVARAEEPEEDAAASAPSRKPTLESLSPDEVEELKAEIVAEAVEKVAGAEGEKIAELMEPSMDTAPYDPRFPNRNQARHCFVRYNEYHKCVFERGDDHPRCQFYERAYMSMCPSDWLENWNEMCEKGLWTGKY</sequence>
<dbReference type="EMBL" id="HBEC01004232">
    <property type="protein sequence ID" value="CAD8281893.1"/>
    <property type="molecule type" value="Transcribed_RNA"/>
</dbReference>